<dbReference type="SUPFAM" id="SSF50475">
    <property type="entry name" value="FMN-binding split barrel"/>
    <property type="match status" value="1"/>
</dbReference>
<comment type="cofactor">
    <cofactor evidence="1">
        <name>FMN</name>
        <dbReference type="ChEBI" id="CHEBI:58210"/>
    </cofactor>
</comment>
<dbReference type="GO" id="GO:0010181">
    <property type="term" value="F:FMN binding"/>
    <property type="evidence" value="ECO:0007669"/>
    <property type="project" value="InterPro"/>
</dbReference>
<dbReference type="STRING" id="580166.AUP43_08075"/>
<dbReference type="Proteomes" id="UP000076400">
    <property type="component" value="Unassembled WGS sequence"/>
</dbReference>
<evidence type="ECO:0000256" key="4">
    <source>
        <dbReference type="ARBA" id="ARBA00038054"/>
    </source>
</evidence>
<dbReference type="Gene3D" id="2.30.110.10">
    <property type="entry name" value="Electron Transport, Fmn-binding Protein, Chain A"/>
    <property type="match status" value="1"/>
</dbReference>
<evidence type="ECO:0000256" key="3">
    <source>
        <dbReference type="ARBA" id="ARBA00022643"/>
    </source>
</evidence>
<dbReference type="PANTHER" id="PTHR33798">
    <property type="entry name" value="FLAVOPROTEIN OXYGENASE"/>
    <property type="match status" value="1"/>
</dbReference>
<keyword evidence="7" id="KW-1185">Reference proteome</keyword>
<gene>
    <name evidence="6" type="ORF">AUP43_08075</name>
</gene>
<keyword evidence="2" id="KW-0285">Flavoprotein</keyword>
<dbReference type="AlphaFoldDB" id="A0A154W5Y3"/>
<dbReference type="OrthoDB" id="9783347at2"/>
<dbReference type="RefSeq" id="WP_067555301.1">
    <property type="nucleotide sequence ID" value="NZ_LPXN01000102.1"/>
</dbReference>
<dbReference type="EMBL" id="LPXN01000102">
    <property type="protein sequence ID" value="KZD08960.1"/>
    <property type="molecule type" value="Genomic_DNA"/>
</dbReference>
<dbReference type="SMART" id="SM00903">
    <property type="entry name" value="Flavin_Reduct"/>
    <property type="match status" value="1"/>
</dbReference>
<name>A0A154W5Y3_9PROT</name>
<accession>A0A154W5Y3</accession>
<proteinExistence type="inferred from homology"/>
<sequence length="209" mass="22870">MKFQLDALEPTLQYKLLAATVVPRPIALVATADEHGNQNAAPYSFFNTMGENPPTLVLGLQEKADGSLKDTTVNIQRSGQYVVHTVDEGIAEAMDLCAAEFPRGLSEAAAAGLTLVPSDRVAPMRIAEAPVAFECERIAMVQVSPGRQIVIGKVLTMHVRDGLIDPDTLRVDTAQYRPVGRLFGTLYCRTGDQFELPRPTYAEWKARQE</sequence>
<comment type="caution">
    <text evidence="6">The sequence shown here is derived from an EMBL/GenBank/DDBJ whole genome shotgun (WGS) entry which is preliminary data.</text>
</comment>
<dbReference type="GO" id="GO:0016646">
    <property type="term" value="F:oxidoreductase activity, acting on the CH-NH group of donors, NAD or NADP as acceptor"/>
    <property type="evidence" value="ECO:0007669"/>
    <property type="project" value="UniProtKB-ARBA"/>
</dbReference>
<evidence type="ECO:0000313" key="6">
    <source>
        <dbReference type="EMBL" id="KZD08960.1"/>
    </source>
</evidence>
<protein>
    <recommendedName>
        <fullName evidence="5">Flavin reductase like domain-containing protein</fullName>
    </recommendedName>
</protein>
<evidence type="ECO:0000256" key="1">
    <source>
        <dbReference type="ARBA" id="ARBA00001917"/>
    </source>
</evidence>
<comment type="similarity">
    <text evidence="4">Belongs to the flavoredoxin family.</text>
</comment>
<dbReference type="InterPro" id="IPR002563">
    <property type="entry name" value="Flavin_Rdtase-like_dom"/>
</dbReference>
<keyword evidence="3" id="KW-0288">FMN</keyword>
<evidence type="ECO:0000256" key="2">
    <source>
        <dbReference type="ARBA" id="ARBA00022630"/>
    </source>
</evidence>
<evidence type="ECO:0000259" key="5">
    <source>
        <dbReference type="SMART" id="SM00903"/>
    </source>
</evidence>
<dbReference type="Pfam" id="PF01613">
    <property type="entry name" value="Flavin_Reduct"/>
    <property type="match status" value="1"/>
</dbReference>
<organism evidence="6 7">
    <name type="scientific">Oceanibaculum pacificum</name>
    <dbReference type="NCBI Taxonomy" id="580166"/>
    <lineage>
        <taxon>Bacteria</taxon>
        <taxon>Pseudomonadati</taxon>
        <taxon>Pseudomonadota</taxon>
        <taxon>Alphaproteobacteria</taxon>
        <taxon>Rhodospirillales</taxon>
        <taxon>Oceanibaculaceae</taxon>
        <taxon>Oceanibaculum</taxon>
    </lineage>
</organism>
<dbReference type="InterPro" id="IPR012349">
    <property type="entry name" value="Split_barrel_FMN-bd"/>
</dbReference>
<dbReference type="PANTHER" id="PTHR33798:SF5">
    <property type="entry name" value="FLAVIN REDUCTASE LIKE DOMAIN-CONTAINING PROTEIN"/>
    <property type="match status" value="1"/>
</dbReference>
<feature type="domain" description="Flavin reductase like" evidence="5">
    <location>
        <begin position="19"/>
        <end position="178"/>
    </location>
</feature>
<evidence type="ECO:0000313" key="7">
    <source>
        <dbReference type="Proteomes" id="UP000076400"/>
    </source>
</evidence>
<reference evidence="6 7" key="1">
    <citation type="submission" date="2015-12" db="EMBL/GenBank/DDBJ databases">
        <title>Genome sequence of Oceanibaculum pacificum MCCC 1A02656.</title>
        <authorList>
            <person name="Lu L."/>
            <person name="Lai Q."/>
            <person name="Shao Z."/>
            <person name="Qian P."/>
        </authorList>
    </citation>
    <scope>NUCLEOTIDE SEQUENCE [LARGE SCALE GENOMIC DNA]</scope>
    <source>
        <strain evidence="6 7">MCCC 1A02656</strain>
    </source>
</reference>